<comment type="caution">
    <text evidence="1">The sequence shown here is derived from an EMBL/GenBank/DDBJ whole genome shotgun (WGS) entry which is preliminary data.</text>
</comment>
<organism evidence="1 2">
    <name type="scientific">Lentilactobacillus farraginis DSM 18382 = JCM 14108</name>
    <dbReference type="NCBI Taxonomy" id="1423743"/>
    <lineage>
        <taxon>Bacteria</taxon>
        <taxon>Bacillati</taxon>
        <taxon>Bacillota</taxon>
        <taxon>Bacilli</taxon>
        <taxon>Lactobacillales</taxon>
        <taxon>Lactobacillaceae</taxon>
        <taxon>Lentilactobacillus</taxon>
    </lineage>
</organism>
<dbReference type="PATRIC" id="fig|1423743.5.peg.2176"/>
<proteinExistence type="predicted"/>
<evidence type="ECO:0000313" key="2">
    <source>
        <dbReference type="Proteomes" id="UP000051966"/>
    </source>
</evidence>
<dbReference type="EMBL" id="AZFY01000032">
    <property type="protein sequence ID" value="KRM10320.1"/>
    <property type="molecule type" value="Genomic_DNA"/>
</dbReference>
<gene>
    <name evidence="1" type="ORF">FD41_GL002116</name>
</gene>
<accession>A0A0R1VX95</accession>
<dbReference type="RefSeq" id="WP_003636432.1">
    <property type="nucleotide sequence ID" value="NZ_AZFY01000032.1"/>
</dbReference>
<reference evidence="1 2" key="1">
    <citation type="journal article" date="2015" name="Genome Announc.">
        <title>Expanding the biotechnology potential of lactobacilli through comparative genomics of 213 strains and associated genera.</title>
        <authorList>
            <person name="Sun Z."/>
            <person name="Harris H.M."/>
            <person name="McCann A."/>
            <person name="Guo C."/>
            <person name="Argimon S."/>
            <person name="Zhang W."/>
            <person name="Yang X."/>
            <person name="Jeffery I.B."/>
            <person name="Cooney J.C."/>
            <person name="Kagawa T.F."/>
            <person name="Liu W."/>
            <person name="Song Y."/>
            <person name="Salvetti E."/>
            <person name="Wrobel A."/>
            <person name="Rasinkangas P."/>
            <person name="Parkhill J."/>
            <person name="Rea M.C."/>
            <person name="O'Sullivan O."/>
            <person name="Ritari J."/>
            <person name="Douillard F.P."/>
            <person name="Paul Ross R."/>
            <person name="Yang R."/>
            <person name="Briner A.E."/>
            <person name="Felis G.E."/>
            <person name="de Vos W.M."/>
            <person name="Barrangou R."/>
            <person name="Klaenhammer T.R."/>
            <person name="Caufield P.W."/>
            <person name="Cui Y."/>
            <person name="Zhang H."/>
            <person name="O'Toole P.W."/>
        </authorList>
    </citation>
    <scope>NUCLEOTIDE SEQUENCE [LARGE SCALE GENOMIC DNA]</scope>
    <source>
        <strain evidence="1 2">DSM 18382</strain>
    </source>
</reference>
<dbReference type="AlphaFoldDB" id="A0A0R1VX95"/>
<dbReference type="Proteomes" id="UP000051966">
    <property type="component" value="Unassembled WGS sequence"/>
</dbReference>
<sequence>MLFFKQQMMKQGILPDELNRQDYFEFMAVLNAKDKKKQVTDPVVELLNKRKGTD</sequence>
<protein>
    <submittedName>
        <fullName evidence="1">Uncharacterized protein</fullName>
    </submittedName>
</protein>
<evidence type="ECO:0000313" key="1">
    <source>
        <dbReference type="EMBL" id="KRM10320.1"/>
    </source>
</evidence>
<name>A0A0R1VX95_9LACO</name>
<keyword evidence="2" id="KW-1185">Reference proteome</keyword>
<dbReference type="GeneID" id="301049026"/>